<proteinExistence type="predicted"/>
<dbReference type="RefSeq" id="WP_120335601.1">
    <property type="nucleotide sequence ID" value="NZ_MCAQ01000027.1"/>
</dbReference>
<protein>
    <submittedName>
        <fullName evidence="1">Uncharacterized protein</fullName>
    </submittedName>
</protein>
<keyword evidence="2" id="KW-1185">Reference proteome</keyword>
<evidence type="ECO:0000313" key="1">
    <source>
        <dbReference type="EMBL" id="RKF32290.1"/>
    </source>
</evidence>
<accession>A0A420FH39</accession>
<dbReference type="EMBL" id="MCAQ01000027">
    <property type="protein sequence ID" value="RKF32290.1"/>
    <property type="molecule type" value="Genomic_DNA"/>
</dbReference>
<comment type="caution">
    <text evidence="1">The sequence shown here is derived from an EMBL/GenBank/DDBJ whole genome shotgun (WGS) entry which is preliminary data.</text>
</comment>
<dbReference type="Pfam" id="PF20137">
    <property type="entry name" value="BubE"/>
    <property type="match status" value="1"/>
</dbReference>
<dbReference type="AlphaFoldDB" id="A0A420FH39"/>
<dbReference type="Proteomes" id="UP000286402">
    <property type="component" value="Unassembled WGS sequence"/>
</dbReference>
<evidence type="ECO:0000313" key="2">
    <source>
        <dbReference type="Proteomes" id="UP000286402"/>
    </source>
</evidence>
<sequence>MFQKFFSWFKGFFRKEKPFKYIFIEDVPDDFKKKIVYVVGESGFSWQLVMLCPCGCGAVLYMNLIEEEFPCWSFTFNKKKQISIHPSINRFVGCKSHFFLKEGRVIWA</sequence>
<dbReference type="InterPro" id="IPR045384">
    <property type="entry name" value="DUF6527"/>
</dbReference>
<name>A0A420FH39_9SPHI</name>
<reference evidence="1 2" key="1">
    <citation type="submission" date="2016-07" db="EMBL/GenBank/DDBJ databases">
        <title>Genome analysis of Sphingobacterium siyangense T12B17.</title>
        <authorList>
            <person name="Xu D."/>
            <person name="Su Y."/>
            <person name="Zheng S."/>
        </authorList>
    </citation>
    <scope>NUCLEOTIDE SEQUENCE [LARGE SCALE GENOMIC DNA]</scope>
    <source>
        <strain evidence="1 2">T12B17</strain>
    </source>
</reference>
<gene>
    <name evidence="1" type="ORF">BCY89_13915</name>
</gene>
<organism evidence="1 2">
    <name type="scientific">Sphingobacterium siyangense</name>
    <dbReference type="NCBI Taxonomy" id="459529"/>
    <lineage>
        <taxon>Bacteria</taxon>
        <taxon>Pseudomonadati</taxon>
        <taxon>Bacteroidota</taxon>
        <taxon>Sphingobacteriia</taxon>
        <taxon>Sphingobacteriales</taxon>
        <taxon>Sphingobacteriaceae</taxon>
        <taxon>Sphingobacterium</taxon>
    </lineage>
</organism>